<organism evidence="2 3">
    <name type="scientific">Halorubrum halodurans</name>
    <dbReference type="NCBI Taxonomy" id="1383851"/>
    <lineage>
        <taxon>Archaea</taxon>
        <taxon>Methanobacteriati</taxon>
        <taxon>Methanobacteriota</taxon>
        <taxon>Stenosarchaea group</taxon>
        <taxon>Halobacteria</taxon>
        <taxon>Halobacteriales</taxon>
        <taxon>Haloferacaceae</taxon>
        <taxon>Halorubrum</taxon>
    </lineage>
</organism>
<evidence type="ECO:0000256" key="1">
    <source>
        <dbReference type="SAM" id="MobiDB-lite"/>
    </source>
</evidence>
<proteinExistence type="predicted"/>
<keyword evidence="3" id="KW-1185">Reference proteome</keyword>
<protein>
    <submittedName>
        <fullName evidence="2">Uncharacterized protein</fullName>
    </submittedName>
</protein>
<accession>A0A256IJH3</accession>
<feature type="compositionally biased region" description="Polar residues" evidence="1">
    <location>
        <begin position="1"/>
        <end position="24"/>
    </location>
</feature>
<comment type="caution">
    <text evidence="2">The sequence shown here is derived from an EMBL/GenBank/DDBJ whole genome shotgun (WGS) entry which is preliminary data.</text>
</comment>
<name>A0A256IJH3_9EURY</name>
<dbReference type="Proteomes" id="UP000216308">
    <property type="component" value="Unassembled WGS sequence"/>
</dbReference>
<reference evidence="2 3" key="1">
    <citation type="journal article" date="2014" name="Front. Microbiol.">
        <title>Population and genomic analysis of the genus Halorubrum.</title>
        <authorList>
            <person name="Fullmer M.S."/>
            <person name="Soucy S.M."/>
            <person name="Swithers K.S."/>
            <person name="Makkay A.M."/>
            <person name="Wheeler R."/>
            <person name="Ventosa A."/>
            <person name="Gogarten J.P."/>
            <person name="Papke R.T."/>
        </authorList>
    </citation>
    <scope>NUCLEOTIDE SEQUENCE [LARGE SCALE GENOMIC DNA]</scope>
    <source>
        <strain evidence="2 3">Cb34</strain>
    </source>
</reference>
<sequence length="70" mass="7638">MSSSDIGSQITLTAFTSTDSTEQPDQPERSAPKFPYGYRIENEPVIAGPDGFHSTDTDAFFPVDPVRDTV</sequence>
<feature type="region of interest" description="Disordered" evidence="1">
    <location>
        <begin position="1"/>
        <end position="70"/>
    </location>
</feature>
<gene>
    <name evidence="2" type="ORF">DJ70_08080</name>
</gene>
<dbReference type="RefSeq" id="WP_094531804.1">
    <property type="nucleotide sequence ID" value="NZ_NHPJ01000081.1"/>
</dbReference>
<dbReference type="EMBL" id="NHPJ01000081">
    <property type="protein sequence ID" value="OYR56664.1"/>
    <property type="molecule type" value="Genomic_DNA"/>
</dbReference>
<evidence type="ECO:0000313" key="3">
    <source>
        <dbReference type="Proteomes" id="UP000216308"/>
    </source>
</evidence>
<evidence type="ECO:0000313" key="2">
    <source>
        <dbReference type="EMBL" id="OYR56664.1"/>
    </source>
</evidence>
<dbReference type="AlphaFoldDB" id="A0A256IJH3"/>